<protein>
    <submittedName>
        <fullName evidence="1">Phosphotransferase enzyme family protein</fullName>
    </submittedName>
</protein>
<evidence type="ECO:0000313" key="1">
    <source>
        <dbReference type="EMBL" id="QRD91795.1"/>
    </source>
</evidence>
<dbReference type="VEuPathDB" id="FungiDB:AFLA_008093"/>
<dbReference type="InterPro" id="IPR051678">
    <property type="entry name" value="AGP_Transferase"/>
</dbReference>
<keyword evidence="2" id="KW-1185">Reference proteome</keyword>
<dbReference type="EMBL" id="CP044617">
    <property type="protein sequence ID" value="QRD91795.1"/>
    <property type="molecule type" value="Genomic_DNA"/>
</dbReference>
<accession>A0A7U2R281</accession>
<evidence type="ECO:0000313" key="2">
    <source>
        <dbReference type="Proteomes" id="UP000596276"/>
    </source>
</evidence>
<proteinExistence type="predicted"/>
<dbReference type="Proteomes" id="UP000596276">
    <property type="component" value="Chromosome 7"/>
</dbReference>
<organism evidence="1 2">
    <name type="scientific">Aspergillus flavus (strain ATCC 200026 / FGSC A1120 / IAM 13836 / NRRL 3357 / JCM 12722 / SRRC 167)</name>
    <dbReference type="NCBI Taxonomy" id="332952"/>
    <lineage>
        <taxon>Eukaryota</taxon>
        <taxon>Fungi</taxon>
        <taxon>Dikarya</taxon>
        <taxon>Ascomycota</taxon>
        <taxon>Pezizomycotina</taxon>
        <taxon>Eurotiomycetes</taxon>
        <taxon>Eurotiomycetidae</taxon>
        <taxon>Eurotiales</taxon>
        <taxon>Aspergillaceae</taxon>
        <taxon>Aspergillus</taxon>
        <taxon>Aspergillus subgen. Circumdati</taxon>
    </lineage>
</organism>
<reference evidence="2" key="1">
    <citation type="journal article" date="2021" name="G3 (Bethesda)">
        <title>Chromosome assembled and annotated genome sequence of Aspergillus flavus NRRL 3357.</title>
        <authorList>
            <person name="Skerker J.M."/>
            <person name="Pianalto K.M."/>
            <person name="Mondo S.J."/>
            <person name="Yang K."/>
            <person name="Arkin A.P."/>
            <person name="Keller N.P."/>
            <person name="Grigoriev I.V."/>
            <person name="Louise Glass N.L."/>
        </authorList>
    </citation>
    <scope>NUCLEOTIDE SEQUENCE [LARGE SCALE GENOMIC DNA]</scope>
    <source>
        <strain evidence="2">ATCC 200026 / FGSC A1120 / IAM 13836 / NRRL 3357 / JCM 12722 / SRRC 167</strain>
    </source>
</reference>
<dbReference type="InterPro" id="IPR011009">
    <property type="entry name" value="Kinase-like_dom_sf"/>
</dbReference>
<dbReference type="AlphaFoldDB" id="A0A7U2R281"/>
<dbReference type="SUPFAM" id="SSF56112">
    <property type="entry name" value="Protein kinase-like (PK-like)"/>
    <property type="match status" value="1"/>
</dbReference>
<name>A0A7U2R281_ASPFN</name>
<dbReference type="PANTHER" id="PTHR21310:SF54">
    <property type="entry name" value="AMINOGLYCOSIDE PHOSPHOTRANSFERASE DOMAIN-CONTAINING PROTEIN"/>
    <property type="match status" value="1"/>
</dbReference>
<sequence>MYRLGKQLISLDLPDTTKKEIDFTDTSFFTTSPNRHLPTPAQVRALSKDIDTSWQPTSIEFRNLNLIVKFGLYVAIVEALNLWMVKKVFHDKVPVPELFGWRVDDEDYVFIYMELIEGPTLDECWNRLGTVEKRAISDQLSRIGRLCGNSSKTPLIRSINRECLPDYVFMSRLLAGPFPSIKEFNDWFAYPNRGLLPDNGDIKFTHAELERRNIIVSSFAPVQIVIVNW</sequence>
<dbReference type="PANTHER" id="PTHR21310">
    <property type="entry name" value="AMINOGLYCOSIDE PHOSPHOTRANSFERASE-RELATED-RELATED"/>
    <property type="match status" value="1"/>
</dbReference>
<gene>
    <name evidence="1" type="ORF">F9C07_2241741</name>
</gene>
<dbReference type="VEuPathDB" id="FungiDB:F9C07_2241741"/>